<dbReference type="Proteomes" id="UP001059596">
    <property type="component" value="Unassembled WGS sequence"/>
</dbReference>
<comment type="caution">
    <text evidence="1">The sequence shown here is derived from an EMBL/GenBank/DDBJ whole genome shotgun (WGS) entry which is preliminary data.</text>
</comment>
<dbReference type="AlphaFoldDB" id="A0A9P9YDT6"/>
<keyword evidence="2" id="KW-1185">Reference proteome</keyword>
<gene>
    <name evidence="1" type="ORF">M5D96_012115</name>
</gene>
<dbReference type="EMBL" id="JAMKOV010000049">
    <property type="protein sequence ID" value="KAI8035101.1"/>
    <property type="molecule type" value="Genomic_DNA"/>
</dbReference>
<accession>A0A9P9YDT6</accession>
<reference evidence="1" key="1">
    <citation type="journal article" date="2023" name="Genome Biol. Evol.">
        <title>Long-read-based Genome Assembly of Drosophila gunungcola Reveals Fewer Chemosensory Genes in Flower-breeding Species.</title>
        <authorList>
            <person name="Negi A."/>
            <person name="Liao B.Y."/>
            <person name="Yeh S.D."/>
        </authorList>
    </citation>
    <scope>NUCLEOTIDE SEQUENCE</scope>
    <source>
        <strain evidence="1">Sukarami</strain>
    </source>
</reference>
<protein>
    <submittedName>
        <fullName evidence="1">Uncharacterized protein</fullName>
    </submittedName>
</protein>
<sequence>MCVNKPVSLMDKPTRFRVRPVRSAKNIAAECVCTSLQRILTKDLSLKPYKVQIFSSRNGPKVFFLYL</sequence>
<organism evidence="1 2">
    <name type="scientific">Drosophila gunungcola</name>
    <name type="common">fruit fly</name>
    <dbReference type="NCBI Taxonomy" id="103775"/>
    <lineage>
        <taxon>Eukaryota</taxon>
        <taxon>Metazoa</taxon>
        <taxon>Ecdysozoa</taxon>
        <taxon>Arthropoda</taxon>
        <taxon>Hexapoda</taxon>
        <taxon>Insecta</taxon>
        <taxon>Pterygota</taxon>
        <taxon>Neoptera</taxon>
        <taxon>Endopterygota</taxon>
        <taxon>Diptera</taxon>
        <taxon>Brachycera</taxon>
        <taxon>Muscomorpha</taxon>
        <taxon>Ephydroidea</taxon>
        <taxon>Drosophilidae</taxon>
        <taxon>Drosophila</taxon>
        <taxon>Sophophora</taxon>
    </lineage>
</organism>
<name>A0A9P9YDT6_9MUSC</name>
<proteinExistence type="predicted"/>
<evidence type="ECO:0000313" key="2">
    <source>
        <dbReference type="Proteomes" id="UP001059596"/>
    </source>
</evidence>
<evidence type="ECO:0000313" key="1">
    <source>
        <dbReference type="EMBL" id="KAI8035101.1"/>
    </source>
</evidence>